<keyword evidence="9" id="KW-1185">Reference proteome</keyword>
<evidence type="ECO:0000256" key="2">
    <source>
        <dbReference type="ARBA" id="ARBA00023015"/>
    </source>
</evidence>
<evidence type="ECO:0000256" key="4">
    <source>
        <dbReference type="ARBA" id="ARBA00023163"/>
    </source>
</evidence>
<evidence type="ECO:0000259" key="7">
    <source>
        <dbReference type="PROSITE" id="PS50048"/>
    </source>
</evidence>
<dbReference type="GO" id="GO:0005634">
    <property type="term" value="C:nucleus"/>
    <property type="evidence" value="ECO:0007669"/>
    <property type="project" value="UniProtKB-SubCell"/>
</dbReference>
<feature type="region of interest" description="Disordered" evidence="6">
    <location>
        <begin position="589"/>
        <end position="639"/>
    </location>
</feature>
<evidence type="ECO:0000313" key="9">
    <source>
        <dbReference type="Proteomes" id="UP000799440"/>
    </source>
</evidence>
<evidence type="ECO:0000313" key="8">
    <source>
        <dbReference type="EMBL" id="KAF2743485.1"/>
    </source>
</evidence>
<keyword evidence="4" id="KW-0804">Transcription</keyword>
<keyword evidence="3" id="KW-0238">DNA-binding</keyword>
<feature type="compositionally biased region" description="Low complexity" evidence="6">
    <location>
        <begin position="100"/>
        <end position="121"/>
    </location>
</feature>
<feature type="domain" description="Zn(2)-C6 fungal-type" evidence="7">
    <location>
        <begin position="42"/>
        <end position="74"/>
    </location>
</feature>
<feature type="region of interest" description="Disordered" evidence="6">
    <location>
        <begin position="1"/>
        <end position="32"/>
    </location>
</feature>
<sequence>MPAEAPNHFPAEAPNHISAESPNRHGSPNGFAYSGRTGNAFACERCRGQKVKCEPSDMTGTCLRCRKKGVKCVEHIVRRRARKPPTVLPKAGRGVVEPASGSASGDTSGLSGLTSGLTTGTPVGLASPPQHPMTLPPLSTIHNMSDTSPAITTSLPSANVLAYNTSVFNRTHELGVPNAGAHPFWNSVESMEGGSFRVDPVVRTITSVRMEVMHETYCTMSDFFPFVVPPPSPSRPSSLDQRPFLMLAIFTVASFDEPALQLKLKSMFIRVVTTKAMVHGLKSLDMLQGLLVFVAWHHHYMDGDGPSIQVLLQMCLAIAAELGLADESILPAHEPDVEAKRAYLGCYYLSMMSKIFEVAKTPPLTFSSRTEAWASAVSYIGRSPSDKMMVSLIKSCEFLEDVDETFRGVDETFRGPSWEAAQKLRSQVQRLRKTWDARHNGVSLQPDWRLIHWLRFVGLVYLYQRAMNISIIHGQKGAWESLSLEFRLECVQSITSLVHNAVRLSTAQYNHITLVPYLALVRAFATLAQMALEQDSSPLEAAKTFEELREKVCNFIPRAPGLAASRSGEQVEYVWERFRRMTESTVTSPLDLREKATSPKNFEIPSSTSSTRRPVSILQHADMPNPGEPGPAETLPRPWKSLDPRCREYLSIFLFGAV</sequence>
<dbReference type="AlphaFoldDB" id="A0A6A6UZ82"/>
<dbReference type="GO" id="GO:0000981">
    <property type="term" value="F:DNA-binding transcription factor activity, RNA polymerase II-specific"/>
    <property type="evidence" value="ECO:0007669"/>
    <property type="project" value="InterPro"/>
</dbReference>
<keyword evidence="5" id="KW-0539">Nucleus</keyword>
<organism evidence="8 9">
    <name type="scientific">Sporormia fimetaria CBS 119925</name>
    <dbReference type="NCBI Taxonomy" id="1340428"/>
    <lineage>
        <taxon>Eukaryota</taxon>
        <taxon>Fungi</taxon>
        <taxon>Dikarya</taxon>
        <taxon>Ascomycota</taxon>
        <taxon>Pezizomycotina</taxon>
        <taxon>Dothideomycetes</taxon>
        <taxon>Pleosporomycetidae</taxon>
        <taxon>Pleosporales</taxon>
        <taxon>Sporormiaceae</taxon>
        <taxon>Sporormia</taxon>
    </lineage>
</organism>
<proteinExistence type="predicted"/>
<dbReference type="Proteomes" id="UP000799440">
    <property type="component" value="Unassembled WGS sequence"/>
</dbReference>
<comment type="subcellular location">
    <subcellularLocation>
        <location evidence="1">Nucleus</location>
    </subcellularLocation>
</comment>
<dbReference type="OrthoDB" id="5226580at2759"/>
<dbReference type="PANTHER" id="PTHR31845">
    <property type="entry name" value="FINGER DOMAIN PROTEIN, PUTATIVE-RELATED"/>
    <property type="match status" value="1"/>
</dbReference>
<dbReference type="EMBL" id="MU006597">
    <property type="protein sequence ID" value="KAF2743485.1"/>
    <property type="molecule type" value="Genomic_DNA"/>
</dbReference>
<feature type="region of interest" description="Disordered" evidence="6">
    <location>
        <begin position="86"/>
        <end position="133"/>
    </location>
</feature>
<dbReference type="PROSITE" id="PS00463">
    <property type="entry name" value="ZN2_CY6_FUNGAL_1"/>
    <property type="match status" value="1"/>
</dbReference>
<dbReference type="PANTHER" id="PTHR31845:SF10">
    <property type="entry name" value="ZN(II)2CYS6 TRANSCRIPTION FACTOR (EUROFUNG)"/>
    <property type="match status" value="1"/>
</dbReference>
<dbReference type="CDD" id="cd00067">
    <property type="entry name" value="GAL4"/>
    <property type="match status" value="1"/>
</dbReference>
<evidence type="ECO:0000256" key="5">
    <source>
        <dbReference type="ARBA" id="ARBA00023242"/>
    </source>
</evidence>
<dbReference type="SUPFAM" id="SSF57701">
    <property type="entry name" value="Zn2/Cys6 DNA-binding domain"/>
    <property type="match status" value="1"/>
</dbReference>
<evidence type="ECO:0000256" key="6">
    <source>
        <dbReference type="SAM" id="MobiDB-lite"/>
    </source>
</evidence>
<dbReference type="InterPro" id="IPR036864">
    <property type="entry name" value="Zn2-C6_fun-type_DNA-bd_sf"/>
</dbReference>
<accession>A0A6A6UZ82</accession>
<evidence type="ECO:0000256" key="3">
    <source>
        <dbReference type="ARBA" id="ARBA00023125"/>
    </source>
</evidence>
<dbReference type="InterPro" id="IPR001138">
    <property type="entry name" value="Zn2Cys6_DnaBD"/>
</dbReference>
<dbReference type="SMART" id="SM00066">
    <property type="entry name" value="GAL4"/>
    <property type="match status" value="1"/>
</dbReference>
<dbReference type="PROSITE" id="PS50048">
    <property type="entry name" value="ZN2_CY6_FUNGAL_2"/>
    <property type="match status" value="1"/>
</dbReference>
<evidence type="ECO:0000256" key="1">
    <source>
        <dbReference type="ARBA" id="ARBA00004123"/>
    </source>
</evidence>
<dbReference type="GO" id="GO:0000976">
    <property type="term" value="F:transcription cis-regulatory region binding"/>
    <property type="evidence" value="ECO:0007669"/>
    <property type="project" value="TreeGrafter"/>
</dbReference>
<dbReference type="InterPro" id="IPR051089">
    <property type="entry name" value="prtT"/>
</dbReference>
<feature type="compositionally biased region" description="Low complexity" evidence="6">
    <location>
        <begin position="604"/>
        <end position="617"/>
    </location>
</feature>
<name>A0A6A6UZ82_9PLEO</name>
<keyword evidence="2" id="KW-0805">Transcription regulation</keyword>
<reference evidence="8" key="1">
    <citation type="journal article" date="2020" name="Stud. Mycol.">
        <title>101 Dothideomycetes genomes: a test case for predicting lifestyles and emergence of pathogens.</title>
        <authorList>
            <person name="Haridas S."/>
            <person name="Albert R."/>
            <person name="Binder M."/>
            <person name="Bloem J."/>
            <person name="Labutti K."/>
            <person name="Salamov A."/>
            <person name="Andreopoulos B."/>
            <person name="Baker S."/>
            <person name="Barry K."/>
            <person name="Bills G."/>
            <person name="Bluhm B."/>
            <person name="Cannon C."/>
            <person name="Castanera R."/>
            <person name="Culley D."/>
            <person name="Daum C."/>
            <person name="Ezra D."/>
            <person name="Gonzalez J."/>
            <person name="Henrissat B."/>
            <person name="Kuo A."/>
            <person name="Liang C."/>
            <person name="Lipzen A."/>
            <person name="Lutzoni F."/>
            <person name="Magnuson J."/>
            <person name="Mondo S."/>
            <person name="Nolan M."/>
            <person name="Ohm R."/>
            <person name="Pangilinan J."/>
            <person name="Park H.-J."/>
            <person name="Ramirez L."/>
            <person name="Alfaro M."/>
            <person name="Sun H."/>
            <person name="Tritt A."/>
            <person name="Yoshinaga Y."/>
            <person name="Zwiers L.-H."/>
            <person name="Turgeon B."/>
            <person name="Goodwin S."/>
            <person name="Spatafora J."/>
            <person name="Crous P."/>
            <person name="Grigoriev I."/>
        </authorList>
    </citation>
    <scope>NUCLEOTIDE SEQUENCE</scope>
    <source>
        <strain evidence="8">CBS 119925</strain>
    </source>
</reference>
<protein>
    <recommendedName>
        <fullName evidence="7">Zn(2)-C6 fungal-type domain-containing protein</fullName>
    </recommendedName>
</protein>
<dbReference type="Gene3D" id="4.10.240.10">
    <property type="entry name" value="Zn(2)-C6 fungal-type DNA-binding domain"/>
    <property type="match status" value="1"/>
</dbReference>
<dbReference type="GO" id="GO:0008270">
    <property type="term" value="F:zinc ion binding"/>
    <property type="evidence" value="ECO:0007669"/>
    <property type="project" value="InterPro"/>
</dbReference>
<gene>
    <name evidence="8" type="ORF">M011DRAFT_410617</name>
</gene>
<dbReference type="Pfam" id="PF00172">
    <property type="entry name" value="Zn_clus"/>
    <property type="match status" value="1"/>
</dbReference>